<evidence type="ECO:0000313" key="2">
    <source>
        <dbReference type="EMBL" id="KAG0145896.1"/>
    </source>
</evidence>
<protein>
    <submittedName>
        <fullName evidence="2">Uncharacterized protein</fullName>
    </submittedName>
</protein>
<gene>
    <name evidence="2" type="ORF">CROQUDRAFT_704617</name>
</gene>
<accession>A0A9P6TB54</accession>
<dbReference type="AlphaFoldDB" id="A0A9P6TB54"/>
<feature type="region of interest" description="Disordered" evidence="1">
    <location>
        <begin position="265"/>
        <end position="285"/>
    </location>
</feature>
<name>A0A9P6TB54_9BASI</name>
<dbReference type="Proteomes" id="UP000886653">
    <property type="component" value="Unassembled WGS sequence"/>
</dbReference>
<sequence>MPSESTYKSPTEGGVLLGHGNYHEGFYQASSIWEMAYEEPIFGTHIHGLESLHGTPGSHQSQPQPPGSQLFSNHGRPMSFNEPEYIQEFDHFGEFSMFNARHEPHPNIGGSGKKDDTMFSTNSQFPSSSVHSPVPPFFEKSVSEHHENFQSAPWPKHGQAPQHIQSNDICTGTPQESQVETSSTGHSKHSKKSTSHPLSLDHSGKRDLVKPSSENPREKFQDRPSVKSCLSIKDTGVFPTSSRQNHCNKGVTKLGALYKLPKKSLSVKSSTPKSKNSTPKYSLKKRPSIRNLYAKDVPLPVSVDSRYDTIRKNDRDSAITELDASDPIDQLVFGYGFTAIKNLEFYKTDIGPWCSMMEKALEQKKMEDYIKEYNKKWRYSKNTVYQANRLLTTSFLGMLLLINQKSVQLHGPKALLEQGWSFIHKILDEWKTMDFEEVTVQNTAKVYNFIDGTQAEALLHRLARSEAHEVLSTSFLYRLWLRWYRETTYPYRKFIATESNFIQDLKLSLQTSKPIVNDEPQTAHVHTGHKIFESPSYELLLQQHNLKFYIHMPESPQGEYYSKNTLPNGSTYDLSKHVGQFEVQILEHFEPTKLWFDSLIQDLQRQSHNSESDLRISKMDKIMKLMNGTYKNLIIPFFGTIRILHYNALPDKMETLDPRMKLGWEFLKSLLSSWNDIDISAAIESGCSDSKIPTGVEYSPGRALLQIVLPKMFGKFGSSGSPSAARTNI</sequence>
<feature type="region of interest" description="Disordered" evidence="1">
    <location>
        <begin position="105"/>
        <end position="226"/>
    </location>
</feature>
<organism evidence="2 3">
    <name type="scientific">Cronartium quercuum f. sp. fusiforme G11</name>
    <dbReference type="NCBI Taxonomy" id="708437"/>
    <lineage>
        <taxon>Eukaryota</taxon>
        <taxon>Fungi</taxon>
        <taxon>Dikarya</taxon>
        <taxon>Basidiomycota</taxon>
        <taxon>Pucciniomycotina</taxon>
        <taxon>Pucciniomycetes</taxon>
        <taxon>Pucciniales</taxon>
        <taxon>Coleosporiaceae</taxon>
        <taxon>Cronartium</taxon>
    </lineage>
</organism>
<feature type="region of interest" description="Disordered" evidence="1">
    <location>
        <begin position="48"/>
        <end position="75"/>
    </location>
</feature>
<evidence type="ECO:0000313" key="3">
    <source>
        <dbReference type="Proteomes" id="UP000886653"/>
    </source>
</evidence>
<comment type="caution">
    <text evidence="2">The sequence shown here is derived from an EMBL/GenBank/DDBJ whole genome shotgun (WGS) entry which is preliminary data.</text>
</comment>
<dbReference type="OrthoDB" id="10407830at2759"/>
<dbReference type="EMBL" id="MU167269">
    <property type="protein sequence ID" value="KAG0145896.1"/>
    <property type="molecule type" value="Genomic_DNA"/>
</dbReference>
<feature type="compositionally biased region" description="Basic and acidic residues" evidence="1">
    <location>
        <begin position="202"/>
        <end position="225"/>
    </location>
</feature>
<evidence type="ECO:0000256" key="1">
    <source>
        <dbReference type="SAM" id="MobiDB-lite"/>
    </source>
</evidence>
<feature type="compositionally biased region" description="Polar residues" evidence="1">
    <location>
        <begin position="162"/>
        <end position="180"/>
    </location>
</feature>
<proteinExistence type="predicted"/>
<feature type="compositionally biased region" description="Low complexity" evidence="1">
    <location>
        <begin position="265"/>
        <end position="281"/>
    </location>
</feature>
<reference evidence="2" key="1">
    <citation type="submission" date="2013-11" db="EMBL/GenBank/DDBJ databases">
        <title>Genome sequence of the fusiform rust pathogen reveals effectors for host alternation and coevolution with pine.</title>
        <authorList>
            <consortium name="DOE Joint Genome Institute"/>
            <person name="Smith K."/>
            <person name="Pendleton A."/>
            <person name="Kubisiak T."/>
            <person name="Anderson C."/>
            <person name="Salamov A."/>
            <person name="Aerts A."/>
            <person name="Riley R."/>
            <person name="Clum A."/>
            <person name="Lindquist E."/>
            <person name="Ence D."/>
            <person name="Campbell M."/>
            <person name="Kronenberg Z."/>
            <person name="Feau N."/>
            <person name="Dhillon B."/>
            <person name="Hamelin R."/>
            <person name="Burleigh J."/>
            <person name="Smith J."/>
            <person name="Yandell M."/>
            <person name="Nelson C."/>
            <person name="Grigoriev I."/>
            <person name="Davis J."/>
        </authorList>
    </citation>
    <scope>NUCLEOTIDE SEQUENCE</scope>
    <source>
        <strain evidence="2">G11</strain>
    </source>
</reference>
<keyword evidence="3" id="KW-1185">Reference proteome</keyword>